<dbReference type="PANTHER" id="PTHR11246">
    <property type="entry name" value="PRE-MRNA SPLICING FACTOR"/>
    <property type="match status" value="1"/>
</dbReference>
<dbReference type="Gene3D" id="1.25.40.10">
    <property type="entry name" value="Tetratricopeptide repeat domain"/>
    <property type="match status" value="1"/>
</dbReference>
<feature type="non-terminal residue" evidence="7">
    <location>
        <position position="208"/>
    </location>
</feature>
<evidence type="ECO:0000256" key="5">
    <source>
        <dbReference type="ARBA" id="ARBA00023187"/>
    </source>
</evidence>
<dbReference type="SUPFAM" id="SSF48452">
    <property type="entry name" value="TPR-like"/>
    <property type="match status" value="1"/>
</dbReference>
<dbReference type="InterPro" id="IPR059164">
    <property type="entry name" value="HAT_PRP39_C"/>
</dbReference>
<protein>
    <submittedName>
        <fullName evidence="7">Uncharacterized protein</fullName>
    </submittedName>
</protein>
<proteinExistence type="inferred from homology"/>
<evidence type="ECO:0000313" key="7">
    <source>
        <dbReference type="EMBL" id="MCD7445871.1"/>
    </source>
</evidence>
<evidence type="ECO:0000256" key="4">
    <source>
        <dbReference type="ARBA" id="ARBA00022737"/>
    </source>
</evidence>
<organism evidence="7 8">
    <name type="scientific">Datura stramonium</name>
    <name type="common">Jimsonweed</name>
    <name type="synonym">Common thornapple</name>
    <dbReference type="NCBI Taxonomy" id="4076"/>
    <lineage>
        <taxon>Eukaryota</taxon>
        <taxon>Viridiplantae</taxon>
        <taxon>Streptophyta</taxon>
        <taxon>Embryophyta</taxon>
        <taxon>Tracheophyta</taxon>
        <taxon>Spermatophyta</taxon>
        <taxon>Magnoliopsida</taxon>
        <taxon>eudicotyledons</taxon>
        <taxon>Gunneridae</taxon>
        <taxon>Pentapetalae</taxon>
        <taxon>asterids</taxon>
        <taxon>lamiids</taxon>
        <taxon>Solanales</taxon>
        <taxon>Solanaceae</taxon>
        <taxon>Solanoideae</taxon>
        <taxon>Datureae</taxon>
        <taxon>Datura</taxon>
    </lineage>
</organism>
<gene>
    <name evidence="7" type="ORF">HAX54_015596</name>
</gene>
<keyword evidence="6" id="KW-0539">Nucleus</keyword>
<dbReference type="PANTHER" id="PTHR11246:SF3">
    <property type="entry name" value="CROOKED NECK-LIKE PROTEIN 1"/>
    <property type="match status" value="1"/>
</dbReference>
<dbReference type="Pfam" id="PF23241">
    <property type="entry name" value="HAT_PRP39_C"/>
    <property type="match status" value="1"/>
</dbReference>
<keyword evidence="5" id="KW-0508">mRNA splicing</keyword>
<evidence type="ECO:0000313" key="8">
    <source>
        <dbReference type="Proteomes" id="UP000823775"/>
    </source>
</evidence>
<dbReference type="InterPro" id="IPR045075">
    <property type="entry name" value="Syf1-like"/>
</dbReference>
<keyword evidence="4" id="KW-0677">Repeat</keyword>
<dbReference type="Proteomes" id="UP000823775">
    <property type="component" value="Unassembled WGS sequence"/>
</dbReference>
<evidence type="ECO:0000256" key="3">
    <source>
        <dbReference type="ARBA" id="ARBA00022664"/>
    </source>
</evidence>
<dbReference type="InterPro" id="IPR011990">
    <property type="entry name" value="TPR-like_helical_dom_sf"/>
</dbReference>
<comment type="similarity">
    <text evidence="2">Belongs to the crooked-neck family.</text>
</comment>
<dbReference type="SMART" id="SM00386">
    <property type="entry name" value="HAT"/>
    <property type="match status" value="4"/>
</dbReference>
<comment type="subcellular location">
    <subcellularLocation>
        <location evidence="1">Nucleus</location>
    </subcellularLocation>
</comment>
<evidence type="ECO:0000256" key="6">
    <source>
        <dbReference type="ARBA" id="ARBA00023242"/>
    </source>
</evidence>
<sequence>MHPGSTPRIQTPKVFPLHSVPTATEVRLPKPKRVKDKTPASIQITADQILRESRECEEAQIRPPKQNITDPTELADYRLGKRKQFEALLSCVRWNKSVWVKYAKWEESQKDFKRARSIWERALEVDYRDHTMWLKYADVEMKIKFVDHARNVWDRAVTLLPRVDQLWHKYIHMEEMLGNVARARQIFERWMTWMPDQQGWLSYIKFEL</sequence>
<keyword evidence="8" id="KW-1185">Reference proteome</keyword>
<evidence type="ECO:0000256" key="1">
    <source>
        <dbReference type="ARBA" id="ARBA00004123"/>
    </source>
</evidence>
<name>A0ABS8RHQ3_DATST</name>
<dbReference type="EMBL" id="JACEIK010000002">
    <property type="protein sequence ID" value="MCD7445871.1"/>
    <property type="molecule type" value="Genomic_DNA"/>
</dbReference>
<comment type="caution">
    <text evidence="7">The sequence shown here is derived from an EMBL/GenBank/DDBJ whole genome shotgun (WGS) entry which is preliminary data.</text>
</comment>
<reference evidence="7 8" key="1">
    <citation type="journal article" date="2021" name="BMC Genomics">
        <title>Datura genome reveals duplications of psychoactive alkaloid biosynthetic genes and high mutation rate following tissue culture.</title>
        <authorList>
            <person name="Rajewski A."/>
            <person name="Carter-House D."/>
            <person name="Stajich J."/>
            <person name="Litt A."/>
        </authorList>
    </citation>
    <scope>NUCLEOTIDE SEQUENCE [LARGE SCALE GENOMIC DNA]</scope>
    <source>
        <strain evidence="7">AR-01</strain>
    </source>
</reference>
<dbReference type="InterPro" id="IPR003107">
    <property type="entry name" value="HAT"/>
</dbReference>
<keyword evidence="3" id="KW-0507">mRNA processing</keyword>
<accession>A0ABS8RHQ3</accession>
<evidence type="ECO:0000256" key="2">
    <source>
        <dbReference type="ARBA" id="ARBA00008644"/>
    </source>
</evidence>